<name>A0ABY8UD24_TETOB</name>
<evidence type="ECO:0000259" key="4">
    <source>
        <dbReference type="Pfam" id="PF04548"/>
    </source>
</evidence>
<keyword evidence="6" id="KW-1185">Reference proteome</keyword>
<evidence type="ECO:0000313" key="5">
    <source>
        <dbReference type="EMBL" id="WIA19376.1"/>
    </source>
</evidence>
<dbReference type="PANTHER" id="PTHR10903:SF184">
    <property type="entry name" value="GTP-BINDING PROTEIN A"/>
    <property type="match status" value="1"/>
</dbReference>
<dbReference type="EMBL" id="CP126217">
    <property type="protein sequence ID" value="WIA19376.1"/>
    <property type="molecule type" value="Genomic_DNA"/>
</dbReference>
<evidence type="ECO:0000256" key="1">
    <source>
        <dbReference type="ARBA" id="ARBA00022741"/>
    </source>
</evidence>
<dbReference type="SUPFAM" id="SSF52540">
    <property type="entry name" value="P-loop containing nucleoside triphosphate hydrolases"/>
    <property type="match status" value="1"/>
</dbReference>
<evidence type="ECO:0000256" key="3">
    <source>
        <dbReference type="SAM" id="Coils"/>
    </source>
</evidence>
<dbReference type="InterPro" id="IPR006703">
    <property type="entry name" value="G_AIG1"/>
</dbReference>
<keyword evidence="3" id="KW-0175">Coiled coil</keyword>
<gene>
    <name evidence="5" type="ORF">OEZ85_004001</name>
</gene>
<dbReference type="InterPro" id="IPR045058">
    <property type="entry name" value="GIMA/IAN/Toc"/>
</dbReference>
<keyword evidence="1" id="KW-0547">Nucleotide-binding</keyword>
<protein>
    <recommendedName>
        <fullName evidence="4">AIG1-type G domain-containing protein</fullName>
    </recommendedName>
</protein>
<evidence type="ECO:0000256" key="2">
    <source>
        <dbReference type="ARBA" id="ARBA00023134"/>
    </source>
</evidence>
<proteinExistence type="predicted"/>
<keyword evidence="2" id="KW-0342">GTP-binding</keyword>
<reference evidence="5 6" key="1">
    <citation type="submission" date="2023-05" db="EMBL/GenBank/DDBJ databases">
        <title>A 100% complete, gapless, phased diploid assembly of the Scenedesmus obliquus UTEX 3031 genome.</title>
        <authorList>
            <person name="Biondi T.C."/>
            <person name="Hanschen E.R."/>
            <person name="Kwon T."/>
            <person name="Eng W."/>
            <person name="Kruse C.P.S."/>
            <person name="Koehler S.I."/>
            <person name="Kunde Y."/>
            <person name="Gleasner C.D."/>
            <person name="You Mak K.T."/>
            <person name="Polle J."/>
            <person name="Hovde B.T."/>
            <person name="Starkenburg S.R."/>
        </authorList>
    </citation>
    <scope>NUCLEOTIDE SEQUENCE [LARGE SCALE GENOMIC DNA]</scope>
    <source>
        <strain evidence="5 6">DOE0152z</strain>
    </source>
</reference>
<feature type="coiled-coil region" evidence="3">
    <location>
        <begin position="372"/>
        <end position="399"/>
    </location>
</feature>
<dbReference type="InterPro" id="IPR027417">
    <property type="entry name" value="P-loop_NTPase"/>
</dbReference>
<dbReference type="Proteomes" id="UP001244341">
    <property type="component" value="Chromosome 10b"/>
</dbReference>
<sequence>MNLQAAKAPSTLAALHAPVRYKVSLRNSMALHGPRGPRLVLLGTTGSGKSTSGNYLIGSSHDVFRVQHTMNSCTHDIQVATSVLHNWCVVDTPGMGDVPVRQYGQSDEAYDEECKQRRVQFFTQVTGQLRDHGGMVVYVLEHGRLTPEKQRHLKAVNLVLHRCFTSSVVLLLTNVPDMADIEYRMQRSDVVAVRDVLGDPRHLAAVKYMHWLSDARAEVERHCGLRFAAVLGACKPSASADHPAHPRHLPDQMRSLLSAAGSRQPVVGLDRGVAMSWTDIVIGHWNAAMFSETQNKAINQTMASIKSTDANLRWLSQQIEACKATARVGMVAGVAIGAALAFLGPLAAVGPAAGATAAGTAAIFRMCYKNAQGEAVKTLDRLREDLRQQRAELGQLAGQTPEQLKRRAEEIERLVYG</sequence>
<dbReference type="Pfam" id="PF04548">
    <property type="entry name" value="AIG1"/>
    <property type="match status" value="1"/>
</dbReference>
<evidence type="ECO:0000313" key="6">
    <source>
        <dbReference type="Proteomes" id="UP001244341"/>
    </source>
</evidence>
<dbReference type="Gene3D" id="3.40.50.300">
    <property type="entry name" value="P-loop containing nucleotide triphosphate hydrolases"/>
    <property type="match status" value="1"/>
</dbReference>
<accession>A0ABY8UD24</accession>
<organism evidence="5 6">
    <name type="scientific">Tetradesmus obliquus</name>
    <name type="common">Green alga</name>
    <name type="synonym">Acutodesmus obliquus</name>
    <dbReference type="NCBI Taxonomy" id="3088"/>
    <lineage>
        <taxon>Eukaryota</taxon>
        <taxon>Viridiplantae</taxon>
        <taxon>Chlorophyta</taxon>
        <taxon>core chlorophytes</taxon>
        <taxon>Chlorophyceae</taxon>
        <taxon>CS clade</taxon>
        <taxon>Sphaeropleales</taxon>
        <taxon>Scenedesmaceae</taxon>
        <taxon>Tetradesmus</taxon>
    </lineage>
</organism>
<dbReference type="PANTHER" id="PTHR10903">
    <property type="entry name" value="GTPASE, IMAP FAMILY MEMBER-RELATED"/>
    <property type="match status" value="1"/>
</dbReference>
<feature type="domain" description="AIG1-type G" evidence="4">
    <location>
        <begin position="38"/>
        <end position="182"/>
    </location>
</feature>